<dbReference type="InterPro" id="IPR012337">
    <property type="entry name" value="RNaseH-like_sf"/>
</dbReference>
<sequence length="140" mass="15587">MAIRVQIESPGICDADNNIDAEKEAAVVVMETLPNRKDVHLFSDPESMALFYKRTCFCRTASGRDNYTALRDNPNSVLYLHFVKGHQKNAHPTYWNDVADGLAGEAVVDALKAAEAPLIVQGYKEVARRGNTSTKKQKYN</sequence>
<dbReference type="EMBL" id="JADGJD010000119">
    <property type="protein sequence ID" value="KAJ3054737.1"/>
    <property type="molecule type" value="Genomic_DNA"/>
</dbReference>
<dbReference type="SUPFAM" id="SSF53098">
    <property type="entry name" value="Ribonuclease H-like"/>
    <property type="match status" value="1"/>
</dbReference>
<comment type="caution">
    <text evidence="1">The sequence shown here is derived from an EMBL/GenBank/DDBJ whole genome shotgun (WGS) entry which is preliminary data.</text>
</comment>
<proteinExistence type="predicted"/>
<gene>
    <name evidence="1" type="ORF">HK097_000984</name>
</gene>
<dbReference type="InterPro" id="IPR036397">
    <property type="entry name" value="RNaseH_sf"/>
</dbReference>
<keyword evidence="2" id="KW-1185">Reference proteome</keyword>
<dbReference type="AlphaFoldDB" id="A0AAD5X4I3"/>
<accession>A0AAD5X4I3</accession>
<dbReference type="GO" id="GO:0003676">
    <property type="term" value="F:nucleic acid binding"/>
    <property type="evidence" value="ECO:0007669"/>
    <property type="project" value="InterPro"/>
</dbReference>
<organism evidence="1 2">
    <name type="scientific">Rhizophlyctis rosea</name>
    <dbReference type="NCBI Taxonomy" id="64517"/>
    <lineage>
        <taxon>Eukaryota</taxon>
        <taxon>Fungi</taxon>
        <taxon>Fungi incertae sedis</taxon>
        <taxon>Chytridiomycota</taxon>
        <taxon>Chytridiomycota incertae sedis</taxon>
        <taxon>Chytridiomycetes</taxon>
        <taxon>Rhizophlyctidales</taxon>
        <taxon>Rhizophlyctidaceae</taxon>
        <taxon>Rhizophlyctis</taxon>
    </lineage>
</organism>
<reference evidence="1" key="1">
    <citation type="submission" date="2020-05" db="EMBL/GenBank/DDBJ databases">
        <title>Phylogenomic resolution of chytrid fungi.</title>
        <authorList>
            <person name="Stajich J.E."/>
            <person name="Amses K."/>
            <person name="Simmons R."/>
            <person name="Seto K."/>
            <person name="Myers J."/>
            <person name="Bonds A."/>
            <person name="Quandt C.A."/>
            <person name="Barry K."/>
            <person name="Liu P."/>
            <person name="Grigoriev I."/>
            <person name="Longcore J.E."/>
            <person name="James T.Y."/>
        </authorList>
    </citation>
    <scope>NUCLEOTIDE SEQUENCE</scope>
    <source>
        <strain evidence="1">JEL0318</strain>
    </source>
</reference>
<evidence type="ECO:0000313" key="1">
    <source>
        <dbReference type="EMBL" id="KAJ3054737.1"/>
    </source>
</evidence>
<protein>
    <submittedName>
        <fullName evidence="1">Uncharacterized protein</fullName>
    </submittedName>
</protein>
<evidence type="ECO:0000313" key="2">
    <source>
        <dbReference type="Proteomes" id="UP001212841"/>
    </source>
</evidence>
<dbReference type="Gene3D" id="3.30.420.10">
    <property type="entry name" value="Ribonuclease H-like superfamily/Ribonuclease H"/>
    <property type="match status" value="1"/>
</dbReference>
<dbReference type="Proteomes" id="UP001212841">
    <property type="component" value="Unassembled WGS sequence"/>
</dbReference>
<name>A0AAD5X4I3_9FUNG</name>